<dbReference type="InterPro" id="IPR041301">
    <property type="entry name" value="PBECR3"/>
</dbReference>
<dbReference type="AlphaFoldDB" id="A0A1I0LZH7"/>
<evidence type="ECO:0000313" key="2">
    <source>
        <dbReference type="EMBL" id="SEV81469.1"/>
    </source>
</evidence>
<evidence type="ECO:0000313" key="3">
    <source>
        <dbReference type="Proteomes" id="UP000199701"/>
    </source>
</evidence>
<reference evidence="2 3" key="1">
    <citation type="submission" date="2016-10" db="EMBL/GenBank/DDBJ databases">
        <authorList>
            <person name="de Groot N.N."/>
        </authorList>
    </citation>
    <scope>NUCLEOTIDE SEQUENCE [LARGE SCALE GENOMIC DNA]</scope>
    <source>
        <strain evidence="2 3">DSM 9179</strain>
    </source>
</reference>
<dbReference type="Proteomes" id="UP000199701">
    <property type="component" value="Unassembled WGS sequence"/>
</dbReference>
<protein>
    <recommendedName>
        <fullName evidence="1">Phage-Barnase-EndoU-ColicinE5/D-RelE like nuclease 3 domain-containing protein</fullName>
    </recommendedName>
</protein>
<organism evidence="2 3">
    <name type="scientific">[Clostridium] fimetarium</name>
    <dbReference type="NCBI Taxonomy" id="99656"/>
    <lineage>
        <taxon>Bacteria</taxon>
        <taxon>Bacillati</taxon>
        <taxon>Bacillota</taxon>
        <taxon>Clostridia</taxon>
        <taxon>Lachnospirales</taxon>
        <taxon>Lachnospiraceae</taxon>
    </lineage>
</organism>
<dbReference type="RefSeq" id="WP_092449332.1">
    <property type="nucleotide sequence ID" value="NZ_FOJI01000001.1"/>
</dbReference>
<name>A0A1I0LZH7_9FIRM</name>
<gene>
    <name evidence="2" type="ORF">SAMN05421659_10118</name>
</gene>
<evidence type="ECO:0000259" key="1">
    <source>
        <dbReference type="Pfam" id="PF18812"/>
    </source>
</evidence>
<accession>A0A1I0LZH7</accession>
<dbReference type="Pfam" id="PF18812">
    <property type="entry name" value="PBECR3"/>
    <property type="match status" value="1"/>
</dbReference>
<feature type="domain" description="Phage-Barnase-EndoU-ColicinE5/D-RelE like nuclease 3" evidence="1">
    <location>
        <begin position="9"/>
        <end position="113"/>
    </location>
</feature>
<dbReference type="OrthoDB" id="1683148at2"/>
<keyword evidence="3" id="KW-1185">Reference proteome</keyword>
<proteinExistence type="predicted"/>
<sequence length="132" mass="15237">MDEDNFINVGVFREEFNKILGTDLPIEIIYQSKGLPTHMIKRQHYKCLKYINNISDIINNPDYIGVNPNESGISIEFVKKYNDNVMIGIKLNVEDNYLYVSTMHDITASKISNRLFSGRLKIFSNEIDNTSL</sequence>
<dbReference type="EMBL" id="FOJI01000001">
    <property type="protein sequence ID" value="SEV81469.1"/>
    <property type="molecule type" value="Genomic_DNA"/>
</dbReference>